<protein>
    <submittedName>
        <fullName evidence="2">Uncharacterized protein</fullName>
    </submittedName>
</protein>
<sequence>MGKTPGALSRAVSVEGLGSPRRQDGVGEQPCAMVTGTPPTSPQAGRAVLCQGHKSPQAVAYGETFCWGCRLTISSSVFVTRHGVLVSSEGQSLGLCLVFARFLVLHHVTSHPTRQW</sequence>
<evidence type="ECO:0000256" key="1">
    <source>
        <dbReference type="SAM" id="MobiDB-lite"/>
    </source>
</evidence>
<proteinExistence type="predicted"/>
<dbReference type="EMBL" id="OX459945">
    <property type="protein sequence ID" value="CAI9179512.1"/>
    <property type="molecule type" value="Genomic_DNA"/>
</dbReference>
<organism evidence="2 3">
    <name type="scientific">Rangifer tarandus platyrhynchus</name>
    <name type="common">Svalbard reindeer</name>
    <dbReference type="NCBI Taxonomy" id="3082113"/>
    <lineage>
        <taxon>Eukaryota</taxon>
        <taxon>Metazoa</taxon>
        <taxon>Chordata</taxon>
        <taxon>Craniata</taxon>
        <taxon>Vertebrata</taxon>
        <taxon>Euteleostomi</taxon>
        <taxon>Mammalia</taxon>
        <taxon>Eutheria</taxon>
        <taxon>Laurasiatheria</taxon>
        <taxon>Artiodactyla</taxon>
        <taxon>Ruminantia</taxon>
        <taxon>Pecora</taxon>
        <taxon>Cervidae</taxon>
        <taxon>Odocoileinae</taxon>
        <taxon>Rangifer</taxon>
    </lineage>
</organism>
<keyword evidence="3" id="KW-1185">Reference proteome</keyword>
<evidence type="ECO:0000313" key="2">
    <source>
        <dbReference type="EMBL" id="CAI9179512.1"/>
    </source>
</evidence>
<accession>A0ABN8ZZS4</accession>
<gene>
    <name evidence="2" type="ORF">MRATA1EN1_LOCUS28474</name>
</gene>
<name>A0ABN8ZZS4_RANTA</name>
<dbReference type="Proteomes" id="UP001176941">
    <property type="component" value="Chromosome 9"/>
</dbReference>
<evidence type="ECO:0000313" key="3">
    <source>
        <dbReference type="Proteomes" id="UP001176941"/>
    </source>
</evidence>
<feature type="region of interest" description="Disordered" evidence="1">
    <location>
        <begin position="1"/>
        <end position="41"/>
    </location>
</feature>
<reference evidence="2" key="1">
    <citation type="submission" date="2023-04" db="EMBL/GenBank/DDBJ databases">
        <authorList>
            <consortium name="ELIXIR-Norway"/>
        </authorList>
    </citation>
    <scope>NUCLEOTIDE SEQUENCE [LARGE SCALE GENOMIC DNA]</scope>
</reference>